<dbReference type="PROSITE" id="PS51257">
    <property type="entry name" value="PROKAR_LIPOPROTEIN"/>
    <property type="match status" value="1"/>
</dbReference>
<reference evidence="2 3" key="1">
    <citation type="submission" date="2017-07" db="EMBL/GenBank/DDBJ databases">
        <title>Streptococcus pluranimalium as cause of bovine abortion.</title>
        <authorList>
            <person name="Rodriguez Campos S."/>
            <person name="Gobeli Brawand S."/>
            <person name="Brodard I."/>
            <person name="Rychener L."/>
            <person name="Perreten V."/>
        </authorList>
    </citation>
    <scope>NUCLEOTIDE SEQUENCE [LARGE SCALE GENOMIC DNA]</scope>
    <source>
        <strain evidence="2 3">14A0014</strain>
    </source>
</reference>
<name>A0A345VN07_9STRE</name>
<dbReference type="Proteomes" id="UP000255411">
    <property type="component" value="Chromosome"/>
</dbReference>
<feature type="signal peptide" evidence="1">
    <location>
        <begin position="1"/>
        <end position="24"/>
    </location>
</feature>
<dbReference type="RefSeq" id="WP_115131030.1">
    <property type="nucleotide sequence ID" value="NZ_CP022601.1"/>
</dbReference>
<accession>A0A345VN07</accession>
<evidence type="ECO:0000313" key="3">
    <source>
        <dbReference type="Proteomes" id="UP000255411"/>
    </source>
</evidence>
<evidence type="ECO:0008006" key="4">
    <source>
        <dbReference type="Google" id="ProtNLM"/>
    </source>
</evidence>
<evidence type="ECO:0000256" key="1">
    <source>
        <dbReference type="SAM" id="SignalP"/>
    </source>
</evidence>
<dbReference type="EMBL" id="CP022601">
    <property type="protein sequence ID" value="AXJ14109.1"/>
    <property type="molecule type" value="Genomic_DNA"/>
</dbReference>
<evidence type="ECO:0000313" key="2">
    <source>
        <dbReference type="EMBL" id="AXJ14109.1"/>
    </source>
</evidence>
<feature type="chain" id="PRO_5017005179" description="Lipoprotein" evidence="1">
    <location>
        <begin position="25"/>
        <end position="120"/>
    </location>
</feature>
<gene>
    <name evidence="2" type="ORF">Sp14A_22270</name>
</gene>
<sequence>MKKKILGFVFVVLSLLFVSGCTNSSTKQAGNDLNGEYYWYSEVYEELSEEPNLIIKDGSLTEYDGDVKYIYSVDSENKTLTGDGKVYAYTYEDGKLTTDISGNTNEYYQKGSKAYKEFLE</sequence>
<organism evidence="2 3">
    <name type="scientific">Streptococcus pluranimalium</name>
    <dbReference type="NCBI Taxonomy" id="82348"/>
    <lineage>
        <taxon>Bacteria</taxon>
        <taxon>Bacillati</taxon>
        <taxon>Bacillota</taxon>
        <taxon>Bacilli</taxon>
        <taxon>Lactobacillales</taxon>
        <taxon>Streptococcaceae</taxon>
        <taxon>Streptococcus</taxon>
    </lineage>
</organism>
<protein>
    <recommendedName>
        <fullName evidence="4">Lipoprotein</fullName>
    </recommendedName>
</protein>
<keyword evidence="1" id="KW-0732">Signal</keyword>
<proteinExistence type="predicted"/>
<dbReference type="AlphaFoldDB" id="A0A345VN07"/>